<evidence type="ECO:0000313" key="2">
    <source>
        <dbReference type="EMBL" id="CEL94008.1"/>
    </source>
</evidence>
<organism evidence="2 3">
    <name type="scientific">Vitrella brassicaformis (strain CCMP3155)</name>
    <dbReference type="NCBI Taxonomy" id="1169540"/>
    <lineage>
        <taxon>Eukaryota</taxon>
        <taxon>Sar</taxon>
        <taxon>Alveolata</taxon>
        <taxon>Colpodellida</taxon>
        <taxon>Vitrellaceae</taxon>
        <taxon>Vitrella</taxon>
    </lineage>
</organism>
<feature type="region of interest" description="Disordered" evidence="1">
    <location>
        <begin position="196"/>
        <end position="219"/>
    </location>
</feature>
<dbReference type="EMBL" id="CDMY01000201">
    <property type="protein sequence ID" value="CEL94008.1"/>
    <property type="molecule type" value="Genomic_DNA"/>
</dbReference>
<name>A0A0G4EDD6_VITBC</name>
<feature type="region of interest" description="Disordered" evidence="1">
    <location>
        <begin position="392"/>
        <end position="414"/>
    </location>
</feature>
<proteinExistence type="predicted"/>
<dbReference type="SUPFAM" id="SSF56112">
    <property type="entry name" value="Protein kinase-like (PK-like)"/>
    <property type="match status" value="1"/>
</dbReference>
<feature type="compositionally biased region" description="Low complexity" evidence="1">
    <location>
        <begin position="196"/>
        <end position="205"/>
    </location>
</feature>
<gene>
    <name evidence="2" type="ORF">Vbra_20353</name>
</gene>
<evidence type="ECO:0008006" key="4">
    <source>
        <dbReference type="Google" id="ProtNLM"/>
    </source>
</evidence>
<accession>A0A0G4EDD6</accession>
<sequence>MEWLAGTLNQLEEKQPMATVVDICCGVFEALLHFDRLRPSLIHGDIHEPNIGIRSKGGGGSEAVLIDLDRVRPTPFSDEGGSYPFQESSRRGHSGPSLRPEKDREPPASVIIIITTTTSSIDGGSSSSLSPTPTSPAAAPAAPQQQIGYHVETVTKLLDGKADAAALSTTHPEWSTLPGPSAEAIGSPGPPAMTTTGTGAGHHAGQCPVSPPTQKPTPCSSLWTTQREQVDFGDFWKAQDLVLVAQDGTPIRDSEWVTPRRILWWSGCQIVTGADRATLVPLAWKETAARKAPPKVAGNIARSIGKPTLMLRILSLWRGQGAERSRINDCAVVGTNALRVRVRWRSTRMVSEWCESRYIRPQAVIPRLSSKSRPPPREQWFIFFTPHDFPPTYGREDDHRGRQQPDGHGGAGCRRGYAAGVDVIGRVAANDIRVESIAERRERS</sequence>
<feature type="region of interest" description="Disordered" evidence="1">
    <location>
        <begin position="73"/>
        <end position="144"/>
    </location>
</feature>
<protein>
    <recommendedName>
        <fullName evidence="4">Protein kinase domain-containing protein</fullName>
    </recommendedName>
</protein>
<evidence type="ECO:0000313" key="3">
    <source>
        <dbReference type="Proteomes" id="UP000041254"/>
    </source>
</evidence>
<dbReference type="AlphaFoldDB" id="A0A0G4EDD6"/>
<feature type="compositionally biased region" description="Low complexity" evidence="1">
    <location>
        <begin position="107"/>
        <end position="144"/>
    </location>
</feature>
<dbReference type="Proteomes" id="UP000041254">
    <property type="component" value="Unassembled WGS sequence"/>
</dbReference>
<reference evidence="2 3" key="1">
    <citation type="submission" date="2014-11" db="EMBL/GenBank/DDBJ databases">
        <authorList>
            <person name="Zhu J."/>
            <person name="Qi W."/>
            <person name="Song R."/>
        </authorList>
    </citation>
    <scope>NUCLEOTIDE SEQUENCE [LARGE SCALE GENOMIC DNA]</scope>
</reference>
<dbReference type="InParanoid" id="A0A0G4EDD6"/>
<keyword evidence="3" id="KW-1185">Reference proteome</keyword>
<dbReference type="VEuPathDB" id="CryptoDB:Vbra_20353"/>
<dbReference type="InterPro" id="IPR011009">
    <property type="entry name" value="Kinase-like_dom_sf"/>
</dbReference>
<feature type="compositionally biased region" description="Basic and acidic residues" evidence="1">
    <location>
        <begin position="394"/>
        <end position="405"/>
    </location>
</feature>
<evidence type="ECO:0000256" key="1">
    <source>
        <dbReference type="SAM" id="MobiDB-lite"/>
    </source>
</evidence>